<accession>A0A1Y5FB97</accession>
<dbReference type="Proteomes" id="UP000196531">
    <property type="component" value="Unassembled WGS sequence"/>
</dbReference>
<evidence type="ECO:0000313" key="1">
    <source>
        <dbReference type="EMBL" id="OUR96731.1"/>
    </source>
</evidence>
<dbReference type="Pfam" id="PF13811">
    <property type="entry name" value="DUF4186"/>
    <property type="match status" value="1"/>
</dbReference>
<dbReference type="EMBL" id="MAAO01000006">
    <property type="protein sequence ID" value="OUR96731.1"/>
    <property type="molecule type" value="Genomic_DNA"/>
</dbReference>
<dbReference type="AlphaFoldDB" id="A0A1Y5FB97"/>
<dbReference type="InterPro" id="IPR020378">
    <property type="entry name" value="DUF4186"/>
</dbReference>
<gene>
    <name evidence="1" type="ORF">A9Q84_10345</name>
</gene>
<evidence type="ECO:0000313" key="2">
    <source>
        <dbReference type="Proteomes" id="UP000196531"/>
    </source>
</evidence>
<comment type="caution">
    <text evidence="1">The sequence shown here is derived from an EMBL/GenBank/DDBJ whole genome shotgun (WGS) entry which is preliminary data.</text>
</comment>
<sequence length="144" mass="16994">MNSLKNVPTQKIYLSDTFKRLKRSSVCSKFVLKDHEWDYLANRGLDAILLEGRTLLIKRFSQVDKSHSCKNEPLRHHPIFVALHGTGACCRRSLSKWHGIPKDIELKEKDIFFILLILKEWFIRQERPLHFLETEKEQLSLFCS</sequence>
<organism evidence="1 2">
    <name type="scientific">Halobacteriovorax marinus</name>
    <dbReference type="NCBI Taxonomy" id="97084"/>
    <lineage>
        <taxon>Bacteria</taxon>
        <taxon>Pseudomonadati</taxon>
        <taxon>Bdellovibrionota</taxon>
        <taxon>Bacteriovoracia</taxon>
        <taxon>Bacteriovoracales</taxon>
        <taxon>Halobacteriovoraceae</taxon>
        <taxon>Halobacteriovorax</taxon>
    </lineage>
</organism>
<name>A0A1Y5FB97_9BACT</name>
<evidence type="ECO:0008006" key="3">
    <source>
        <dbReference type="Google" id="ProtNLM"/>
    </source>
</evidence>
<protein>
    <recommendedName>
        <fullName evidence="3">DUF4186 domain-containing protein</fullName>
    </recommendedName>
</protein>
<proteinExistence type="predicted"/>
<reference evidence="2" key="1">
    <citation type="journal article" date="2017" name="Proc. Natl. Acad. Sci. U.S.A.">
        <title>Simulation of Deepwater Horizon oil plume reveals substrate specialization within a complex community of hydrocarbon-degraders.</title>
        <authorList>
            <person name="Hu P."/>
            <person name="Dubinsky E.A."/>
            <person name="Probst A.J."/>
            <person name="Wang J."/>
            <person name="Sieber C.M.K."/>
            <person name="Tom L.M."/>
            <person name="Gardinali P."/>
            <person name="Banfield J.F."/>
            <person name="Atlas R.M."/>
            <person name="Andersen G.L."/>
        </authorList>
    </citation>
    <scope>NUCLEOTIDE SEQUENCE [LARGE SCALE GENOMIC DNA]</scope>
</reference>